<dbReference type="NCBIfam" id="TIGR01766">
    <property type="entry name" value="IS200/IS605 family accessory protein TnpB-like domain"/>
    <property type="match status" value="1"/>
</dbReference>
<dbReference type="InterPro" id="IPR051399">
    <property type="entry name" value="RNA-guided_DNA_endo/Transpos"/>
</dbReference>
<organism evidence="3 4">
    <name type="scientific">Candidatus Methanofastidiosum methylothiophilum</name>
    <dbReference type="NCBI Taxonomy" id="1705564"/>
    <lineage>
        <taxon>Archaea</taxon>
        <taxon>Methanobacteriati</taxon>
        <taxon>Methanobacteriota</taxon>
        <taxon>Stenosarchaea group</taxon>
        <taxon>Candidatus Methanofastidiosia</taxon>
        <taxon>Candidatus Methanofastidiosales</taxon>
        <taxon>Candidatus Methanofastidiosaceae</taxon>
        <taxon>Candidatus Methanofastidiosum</taxon>
    </lineage>
</organism>
<keyword evidence="1 3" id="KW-0238">DNA-binding</keyword>
<gene>
    <name evidence="3" type="ORF">AMQ22_00573</name>
</gene>
<evidence type="ECO:0000259" key="2">
    <source>
        <dbReference type="Pfam" id="PF07282"/>
    </source>
</evidence>
<name>A0A150J6B9_9EURY</name>
<dbReference type="EMBL" id="LNGC01000016">
    <property type="protein sequence ID" value="KYC52782.1"/>
    <property type="molecule type" value="Genomic_DNA"/>
</dbReference>
<accession>A0A150J6B9</accession>
<evidence type="ECO:0000256" key="1">
    <source>
        <dbReference type="ARBA" id="ARBA00023125"/>
    </source>
</evidence>
<comment type="caution">
    <text evidence="3">The sequence shown here is derived from an EMBL/GenBank/DDBJ whole genome shotgun (WGS) entry which is preliminary data.</text>
</comment>
<evidence type="ECO:0000313" key="3">
    <source>
        <dbReference type="EMBL" id="KYC52782.1"/>
    </source>
</evidence>
<feature type="domain" description="Cas12f1-like TNB" evidence="2">
    <location>
        <begin position="244"/>
        <end position="307"/>
    </location>
</feature>
<dbReference type="Pfam" id="PF07282">
    <property type="entry name" value="Cas12f1-like_TNB"/>
    <property type="match status" value="1"/>
</dbReference>
<evidence type="ECO:0000313" key="4">
    <source>
        <dbReference type="Proteomes" id="UP000075398"/>
    </source>
</evidence>
<reference evidence="3 4" key="1">
    <citation type="journal article" date="2016" name="ISME J.">
        <title>Chasing the elusive Euryarchaeota class WSA2: genomes reveal a uniquely fastidious methyl-reducing methanogen.</title>
        <authorList>
            <person name="Nobu M.K."/>
            <person name="Narihiro T."/>
            <person name="Kuroda K."/>
            <person name="Mei R."/>
            <person name="Liu W.T."/>
        </authorList>
    </citation>
    <scope>NUCLEOTIDE SEQUENCE [LARGE SCALE GENOMIC DNA]</scope>
    <source>
        <strain evidence="3">U1lsi0528_Bin055</strain>
    </source>
</reference>
<dbReference type="NCBIfam" id="NF040570">
    <property type="entry name" value="guided_TnpB"/>
    <property type="match status" value="1"/>
</dbReference>
<sequence>MILTYKLRHNRDFNDELKKAFAVAEFAVRNPKCRSSAAVKEIGLKSAISNQILKKYGNQKTIKQVRNVNLVVPGQSIKVDRDTRTIRVVPLKLTLNYQFPEFEKVNQIEIDADYAYVSCTVIEEPEMIPRQFIGVDRNTTGHVAVAANPNTGKIEKLGKKAINTHRKYSAIRKRLQKQGKFRKLKAIKNRESRIVKDLNHKISRKLVDMAKIQHAALVFEDLSGIRKTRKQNRSFKYALHSWSFYQLQTFVEYKAKLLGVPVLYIDPAYTSQDCSRCGIRGQRRGKEFKCPVCGHVDHADVNAAFNIALRQKNMVDRVQKEMCTMGALIPHDAMLEECQATSEPHAL</sequence>
<proteinExistence type="predicted"/>
<dbReference type="Proteomes" id="UP000075398">
    <property type="component" value="Unassembled WGS sequence"/>
</dbReference>
<dbReference type="PANTHER" id="PTHR30405">
    <property type="entry name" value="TRANSPOSASE"/>
    <property type="match status" value="1"/>
</dbReference>
<dbReference type="PATRIC" id="fig|1705409.3.peg.593"/>
<protein>
    <submittedName>
        <fullName evidence="3">Putative transposase DNA-binding domain protein</fullName>
    </submittedName>
</protein>
<dbReference type="PANTHER" id="PTHR30405:SF11">
    <property type="entry name" value="RNA-GUIDED DNA ENDONUCLEASE RV2885C-RELATED"/>
    <property type="match status" value="1"/>
</dbReference>
<dbReference type="InterPro" id="IPR010095">
    <property type="entry name" value="Cas12f1-like_TNB"/>
</dbReference>
<dbReference type="AlphaFoldDB" id="A0A150J6B9"/>
<dbReference type="GO" id="GO:0003677">
    <property type="term" value="F:DNA binding"/>
    <property type="evidence" value="ECO:0007669"/>
    <property type="project" value="UniProtKB-KW"/>
</dbReference>